<dbReference type="EMBL" id="JAJVDC020000104">
    <property type="protein sequence ID" value="KAL1624670.1"/>
    <property type="molecule type" value="Genomic_DNA"/>
</dbReference>
<keyword evidence="3" id="KW-1185">Reference proteome</keyword>
<keyword evidence="1" id="KW-0472">Membrane</keyword>
<gene>
    <name evidence="2" type="ORF">SLS56_007733</name>
</gene>
<name>A0ABR3SMN7_9PEZI</name>
<dbReference type="Proteomes" id="UP001521116">
    <property type="component" value="Unassembled WGS sequence"/>
</dbReference>
<accession>A0ABR3SMN7</accession>
<evidence type="ECO:0000256" key="1">
    <source>
        <dbReference type="SAM" id="Phobius"/>
    </source>
</evidence>
<reference evidence="2 3" key="1">
    <citation type="submission" date="2024-02" db="EMBL/GenBank/DDBJ databases">
        <title>De novo assembly and annotation of 12 fungi associated with fruit tree decline syndrome in Ontario, Canada.</title>
        <authorList>
            <person name="Sulman M."/>
            <person name="Ellouze W."/>
            <person name="Ilyukhin E."/>
        </authorList>
    </citation>
    <scope>NUCLEOTIDE SEQUENCE [LARGE SCALE GENOMIC DNA]</scope>
    <source>
        <strain evidence="2 3">M1-105</strain>
    </source>
</reference>
<comment type="caution">
    <text evidence="2">The sequence shown here is derived from an EMBL/GenBank/DDBJ whole genome shotgun (WGS) entry which is preliminary data.</text>
</comment>
<evidence type="ECO:0000313" key="3">
    <source>
        <dbReference type="Proteomes" id="UP001521116"/>
    </source>
</evidence>
<keyword evidence="1" id="KW-0812">Transmembrane</keyword>
<evidence type="ECO:0000313" key="2">
    <source>
        <dbReference type="EMBL" id="KAL1624670.1"/>
    </source>
</evidence>
<protein>
    <submittedName>
        <fullName evidence="2">Uncharacterized protein</fullName>
    </submittedName>
</protein>
<organism evidence="2 3">
    <name type="scientific">Neofusicoccum ribis</name>
    <dbReference type="NCBI Taxonomy" id="45134"/>
    <lineage>
        <taxon>Eukaryota</taxon>
        <taxon>Fungi</taxon>
        <taxon>Dikarya</taxon>
        <taxon>Ascomycota</taxon>
        <taxon>Pezizomycotina</taxon>
        <taxon>Dothideomycetes</taxon>
        <taxon>Dothideomycetes incertae sedis</taxon>
        <taxon>Botryosphaeriales</taxon>
        <taxon>Botryosphaeriaceae</taxon>
        <taxon>Neofusicoccum</taxon>
    </lineage>
</organism>
<sequence length="154" mass="18197">MDEKKLVKELKQAMFKSKPKPWYEIFLAYFVIMWHLKFIHGEAVGFMNCREQTDSAKQVGVFITRMAGEWNHSAENMLYHFRHVLHGNLPFQKAIEDIEGVRSKANLDLEAVSYMKRVVTYLSRNGWMEKSSTTEKTKANDQSSEEWIRQLFEE</sequence>
<proteinExistence type="predicted"/>
<keyword evidence="1" id="KW-1133">Transmembrane helix</keyword>
<feature type="transmembrane region" description="Helical" evidence="1">
    <location>
        <begin position="21"/>
        <end position="40"/>
    </location>
</feature>